<dbReference type="InterPro" id="IPR042099">
    <property type="entry name" value="ANL_N_sf"/>
</dbReference>
<feature type="domain" description="AMP-binding enzyme C-terminal" evidence="4">
    <location>
        <begin position="432"/>
        <end position="505"/>
    </location>
</feature>
<dbReference type="InterPro" id="IPR045851">
    <property type="entry name" value="AMP-bd_C_sf"/>
</dbReference>
<dbReference type="PANTHER" id="PTHR43201">
    <property type="entry name" value="ACYL-COA SYNTHETASE"/>
    <property type="match status" value="1"/>
</dbReference>
<dbReference type="SUPFAM" id="SSF56801">
    <property type="entry name" value="Acetyl-CoA synthetase-like"/>
    <property type="match status" value="1"/>
</dbReference>
<dbReference type="InterPro" id="IPR020845">
    <property type="entry name" value="AMP-binding_CS"/>
</dbReference>
<sequence length="527" mass="56162">MPLTFDALIAERRAGPGAARPVMTPEGGTPLSLDAFDALVGRAAAWLRAQGIERHDRVAVWLPNHPHWLALLFGAARIGATVAAVNTRYRTAELHHILSSSGAKLLIFESGDRHADFHAMTAALDLATLPDLKALAAIDSADLPPIQGIPVTHCDFDGFDPLPPQDAQPSDPVILFTTSGTTSKPKLVMHTQETLSLHARYCAPAYGFDAPDAAYLAAMPLCGVFGLNPTLGAFAGGAPIHLLTAYALAPAIGIAKAQAITHFFGSDEMFRQMWDADRTVFSHARICGFGAFTPGMGATLRGMAEEGLPLCGVYGASELHAIFAIQPPTHPIDQRLQGGGRTAGGDTVSVRVRDPETGELCAPDQPGVLEVKGPTNFTGYFRNPEATAKAVDPEGYFRSGDAGYLRPDGTFVYLARNGDFLRLSGFLTDPAEIEEVLESADGVARAQVVGVTHEGRARAFAFILPKPGASPDPETVRTHTADRLAHYKVPLRVVPIESFPATESANGLKIQKAKLRDMAEAHLKDHP</sequence>
<dbReference type="InterPro" id="IPR000873">
    <property type="entry name" value="AMP-dep_synth/lig_dom"/>
</dbReference>
<keyword evidence="6" id="KW-1185">Reference proteome</keyword>
<evidence type="ECO:0000259" key="3">
    <source>
        <dbReference type="Pfam" id="PF00501"/>
    </source>
</evidence>
<organism evidence="5 6">
    <name type="scientific">Primorskyibacter flagellatus</name>
    <dbReference type="NCBI Taxonomy" id="1387277"/>
    <lineage>
        <taxon>Bacteria</taxon>
        <taxon>Pseudomonadati</taxon>
        <taxon>Pseudomonadota</taxon>
        <taxon>Alphaproteobacteria</taxon>
        <taxon>Rhodobacterales</taxon>
        <taxon>Roseobacteraceae</taxon>
        <taxon>Primorskyibacter</taxon>
    </lineage>
</organism>
<evidence type="ECO:0000256" key="2">
    <source>
        <dbReference type="ARBA" id="ARBA00022598"/>
    </source>
</evidence>
<evidence type="ECO:0000313" key="5">
    <source>
        <dbReference type="EMBL" id="GGE44971.1"/>
    </source>
</evidence>
<dbReference type="Pfam" id="PF13193">
    <property type="entry name" value="AMP-binding_C"/>
    <property type="match status" value="1"/>
</dbReference>
<evidence type="ECO:0000256" key="1">
    <source>
        <dbReference type="ARBA" id="ARBA00006432"/>
    </source>
</evidence>
<dbReference type="PANTHER" id="PTHR43201:SF5">
    <property type="entry name" value="MEDIUM-CHAIN ACYL-COA LIGASE ACSF2, MITOCHONDRIAL"/>
    <property type="match status" value="1"/>
</dbReference>
<gene>
    <name evidence="5" type="ORF">GCM10011360_35260</name>
</gene>
<accession>A0A917ADJ9</accession>
<dbReference type="RefSeq" id="WP_188479129.1">
    <property type="nucleotide sequence ID" value="NZ_BMFJ01000002.1"/>
</dbReference>
<feature type="domain" description="AMP-dependent synthetase/ligase" evidence="3">
    <location>
        <begin position="21"/>
        <end position="381"/>
    </location>
</feature>
<name>A0A917ADJ9_9RHOB</name>
<proteinExistence type="inferred from homology"/>
<comment type="similarity">
    <text evidence="1">Belongs to the ATP-dependent AMP-binding enzyme family.</text>
</comment>
<keyword evidence="2" id="KW-0436">Ligase</keyword>
<protein>
    <submittedName>
        <fullName evidence="5">Acyl-CoA synthetase</fullName>
    </submittedName>
</protein>
<dbReference type="PROSITE" id="PS00455">
    <property type="entry name" value="AMP_BINDING"/>
    <property type="match status" value="1"/>
</dbReference>
<evidence type="ECO:0000313" key="6">
    <source>
        <dbReference type="Proteomes" id="UP000612855"/>
    </source>
</evidence>
<dbReference type="GO" id="GO:0006631">
    <property type="term" value="P:fatty acid metabolic process"/>
    <property type="evidence" value="ECO:0007669"/>
    <property type="project" value="TreeGrafter"/>
</dbReference>
<evidence type="ECO:0000259" key="4">
    <source>
        <dbReference type="Pfam" id="PF13193"/>
    </source>
</evidence>
<dbReference type="Gene3D" id="3.30.300.30">
    <property type="match status" value="1"/>
</dbReference>
<dbReference type="EMBL" id="BMFJ01000002">
    <property type="protein sequence ID" value="GGE44971.1"/>
    <property type="molecule type" value="Genomic_DNA"/>
</dbReference>
<dbReference type="Pfam" id="PF00501">
    <property type="entry name" value="AMP-binding"/>
    <property type="match status" value="1"/>
</dbReference>
<dbReference type="GO" id="GO:0031956">
    <property type="term" value="F:medium-chain fatty acid-CoA ligase activity"/>
    <property type="evidence" value="ECO:0007669"/>
    <property type="project" value="TreeGrafter"/>
</dbReference>
<dbReference type="InterPro" id="IPR025110">
    <property type="entry name" value="AMP-bd_C"/>
</dbReference>
<dbReference type="AlphaFoldDB" id="A0A917ADJ9"/>
<dbReference type="Gene3D" id="3.40.50.12780">
    <property type="entry name" value="N-terminal domain of ligase-like"/>
    <property type="match status" value="1"/>
</dbReference>
<dbReference type="Proteomes" id="UP000612855">
    <property type="component" value="Unassembled WGS sequence"/>
</dbReference>
<reference evidence="6" key="1">
    <citation type="journal article" date="2019" name="Int. J. Syst. Evol. Microbiol.">
        <title>The Global Catalogue of Microorganisms (GCM) 10K type strain sequencing project: providing services to taxonomists for standard genome sequencing and annotation.</title>
        <authorList>
            <consortium name="The Broad Institute Genomics Platform"/>
            <consortium name="The Broad Institute Genome Sequencing Center for Infectious Disease"/>
            <person name="Wu L."/>
            <person name="Ma J."/>
        </authorList>
    </citation>
    <scope>NUCLEOTIDE SEQUENCE [LARGE SCALE GENOMIC DNA]</scope>
    <source>
        <strain evidence="6">CGMCC 1.12664</strain>
    </source>
</reference>
<comment type="caution">
    <text evidence="5">The sequence shown here is derived from an EMBL/GenBank/DDBJ whole genome shotgun (WGS) entry which is preliminary data.</text>
</comment>